<dbReference type="PANTHER" id="PTHR10380">
    <property type="entry name" value="CUTICLE PROTEIN"/>
    <property type="match status" value="1"/>
</dbReference>
<dbReference type="PRINTS" id="PR00947">
    <property type="entry name" value="CUTICLE"/>
</dbReference>
<name>A0ABQ9JM64_9CUCU</name>
<keyword evidence="1 2" id="KW-0193">Cuticle</keyword>
<keyword evidence="4" id="KW-1185">Reference proteome</keyword>
<evidence type="ECO:0000313" key="4">
    <source>
        <dbReference type="Proteomes" id="UP001162164"/>
    </source>
</evidence>
<accession>A0ABQ9JM64</accession>
<proteinExistence type="predicted"/>
<dbReference type="InterPro" id="IPR050468">
    <property type="entry name" value="Cuticle_Struct_Prot"/>
</dbReference>
<protein>
    <submittedName>
        <fullName evidence="3">Uncharacterized protein</fullName>
    </submittedName>
</protein>
<dbReference type="Proteomes" id="UP001162164">
    <property type="component" value="Unassembled WGS sequence"/>
</dbReference>
<gene>
    <name evidence="3" type="ORF">NQ317_003120</name>
</gene>
<feature type="non-terminal residue" evidence="3">
    <location>
        <position position="1"/>
    </location>
</feature>
<evidence type="ECO:0000256" key="2">
    <source>
        <dbReference type="PROSITE-ProRule" id="PRU00497"/>
    </source>
</evidence>
<sequence>VVFIGLLSVAFAYTKHVISKRQTYDRYYRPPTTPLKSGPQIAILRFENDARPDGSYQYAYDTENGISAQESGQVKAVGNEAVINVQGAFQYTSPEGLPVRVQYIADENGFQPSGDVLPTSPPIPPAILRSLEYINTHPNKKNNNLLIIDHSITLRQQHLIDNLSNNYSIMHIGKYF</sequence>
<reference evidence="3" key="1">
    <citation type="journal article" date="2023" name="Insect Mol. Biol.">
        <title>Genome sequencing provides insights into the evolution of gene families encoding plant cell wall-degrading enzymes in longhorned beetles.</title>
        <authorList>
            <person name="Shin N.R."/>
            <person name="Okamura Y."/>
            <person name="Kirsch R."/>
            <person name="Pauchet Y."/>
        </authorList>
    </citation>
    <scope>NUCLEOTIDE SEQUENCE</scope>
    <source>
        <strain evidence="3">MMC_N1</strain>
    </source>
</reference>
<evidence type="ECO:0000313" key="3">
    <source>
        <dbReference type="EMBL" id="KAJ8979017.1"/>
    </source>
</evidence>
<evidence type="ECO:0000256" key="1">
    <source>
        <dbReference type="ARBA" id="ARBA00022460"/>
    </source>
</evidence>
<dbReference type="PROSITE" id="PS51155">
    <property type="entry name" value="CHIT_BIND_RR_2"/>
    <property type="match status" value="1"/>
</dbReference>
<comment type="caution">
    <text evidence="3">The sequence shown here is derived from an EMBL/GenBank/DDBJ whole genome shotgun (WGS) entry which is preliminary data.</text>
</comment>
<organism evidence="3 4">
    <name type="scientific">Molorchus minor</name>
    <dbReference type="NCBI Taxonomy" id="1323400"/>
    <lineage>
        <taxon>Eukaryota</taxon>
        <taxon>Metazoa</taxon>
        <taxon>Ecdysozoa</taxon>
        <taxon>Arthropoda</taxon>
        <taxon>Hexapoda</taxon>
        <taxon>Insecta</taxon>
        <taxon>Pterygota</taxon>
        <taxon>Neoptera</taxon>
        <taxon>Endopterygota</taxon>
        <taxon>Coleoptera</taxon>
        <taxon>Polyphaga</taxon>
        <taxon>Cucujiformia</taxon>
        <taxon>Chrysomeloidea</taxon>
        <taxon>Cerambycidae</taxon>
        <taxon>Lamiinae</taxon>
        <taxon>Monochamini</taxon>
        <taxon>Molorchus</taxon>
    </lineage>
</organism>
<dbReference type="PANTHER" id="PTHR10380:SF238">
    <property type="entry name" value="CUTICULAR PROTEIN 65EA-RELATED"/>
    <property type="match status" value="1"/>
</dbReference>
<dbReference type="InterPro" id="IPR031311">
    <property type="entry name" value="CHIT_BIND_RR_consensus"/>
</dbReference>
<dbReference type="PROSITE" id="PS00233">
    <property type="entry name" value="CHIT_BIND_RR_1"/>
    <property type="match status" value="1"/>
</dbReference>
<dbReference type="InterPro" id="IPR000618">
    <property type="entry name" value="Insect_cuticle"/>
</dbReference>
<dbReference type="EMBL" id="JAPWTJ010000381">
    <property type="protein sequence ID" value="KAJ8979017.1"/>
    <property type="molecule type" value="Genomic_DNA"/>
</dbReference>
<dbReference type="Pfam" id="PF00379">
    <property type="entry name" value="Chitin_bind_4"/>
    <property type="match status" value="1"/>
</dbReference>